<dbReference type="AlphaFoldDB" id="A0A8S3J0I3"/>
<evidence type="ECO:0000313" key="3">
    <source>
        <dbReference type="EMBL" id="CAF5208461.1"/>
    </source>
</evidence>
<reference evidence="2" key="1">
    <citation type="submission" date="2021-02" db="EMBL/GenBank/DDBJ databases">
        <authorList>
            <person name="Nowell W R."/>
        </authorList>
    </citation>
    <scope>NUCLEOTIDE SEQUENCE</scope>
</reference>
<dbReference type="Proteomes" id="UP000676336">
    <property type="component" value="Unassembled WGS sequence"/>
</dbReference>
<evidence type="ECO:0000313" key="4">
    <source>
        <dbReference type="Proteomes" id="UP000676336"/>
    </source>
</evidence>
<protein>
    <submittedName>
        <fullName evidence="2">Uncharacterized protein</fullName>
    </submittedName>
</protein>
<feature type="compositionally biased region" description="Polar residues" evidence="1">
    <location>
        <begin position="1"/>
        <end position="16"/>
    </location>
</feature>
<dbReference type="EMBL" id="CAJOBJ010351186">
    <property type="protein sequence ID" value="CAF5208461.1"/>
    <property type="molecule type" value="Genomic_DNA"/>
</dbReference>
<organism evidence="2 4">
    <name type="scientific">Rotaria magnacalcarata</name>
    <dbReference type="NCBI Taxonomy" id="392030"/>
    <lineage>
        <taxon>Eukaryota</taxon>
        <taxon>Metazoa</taxon>
        <taxon>Spiralia</taxon>
        <taxon>Gnathifera</taxon>
        <taxon>Rotifera</taxon>
        <taxon>Eurotatoria</taxon>
        <taxon>Bdelloidea</taxon>
        <taxon>Philodinida</taxon>
        <taxon>Philodinidae</taxon>
        <taxon>Rotaria</taxon>
    </lineage>
</organism>
<evidence type="ECO:0000256" key="1">
    <source>
        <dbReference type="SAM" id="MobiDB-lite"/>
    </source>
</evidence>
<accession>A0A8S3J0I3</accession>
<feature type="non-terminal residue" evidence="2">
    <location>
        <position position="26"/>
    </location>
</feature>
<proteinExistence type="predicted"/>
<dbReference type="Proteomes" id="UP000681720">
    <property type="component" value="Unassembled WGS sequence"/>
</dbReference>
<name>A0A8S3J0I3_9BILA</name>
<dbReference type="EMBL" id="CAJOBI010337031">
    <property type="protein sequence ID" value="CAF5207369.1"/>
    <property type="molecule type" value="Genomic_DNA"/>
</dbReference>
<comment type="caution">
    <text evidence="2">The sequence shown here is derived from an EMBL/GenBank/DDBJ whole genome shotgun (WGS) entry which is preliminary data.</text>
</comment>
<sequence>MTTSTQQSVAAANTSVVEAPNDVEMA</sequence>
<feature type="region of interest" description="Disordered" evidence="1">
    <location>
        <begin position="1"/>
        <end position="26"/>
    </location>
</feature>
<gene>
    <name evidence="3" type="ORF">GIL414_LOCUS78963</name>
    <name evidence="2" type="ORF">SMN809_LOCUS77305</name>
</gene>
<evidence type="ECO:0000313" key="2">
    <source>
        <dbReference type="EMBL" id="CAF5207369.1"/>
    </source>
</evidence>